<keyword evidence="3" id="KW-1185">Reference proteome</keyword>
<dbReference type="PANTHER" id="PTHR38167">
    <property type="entry name" value="C2H2-TYPE DOMAIN-CONTAINING PROTEIN"/>
    <property type="match status" value="1"/>
</dbReference>
<feature type="region of interest" description="Disordered" evidence="1">
    <location>
        <begin position="148"/>
        <end position="200"/>
    </location>
</feature>
<reference evidence="2" key="1">
    <citation type="submission" date="2019-06" db="EMBL/GenBank/DDBJ databases">
        <authorList>
            <person name="Gan P."/>
            <person name="Shirasu K."/>
        </authorList>
    </citation>
    <scope>NUCLEOTIDE SEQUENCE [LARGE SCALE GENOMIC DNA]</scope>
    <source>
        <strain evidence="2">CAD2</strain>
    </source>
</reference>
<evidence type="ECO:0000313" key="2">
    <source>
        <dbReference type="EMBL" id="KAF4861170.1"/>
    </source>
</evidence>
<dbReference type="OrthoDB" id="5422613at2759"/>
<accession>A0A9P5EX49</accession>
<gene>
    <name evidence="2" type="ORF">CGCSCA2_v004767</name>
</gene>
<proteinExistence type="predicted"/>
<sequence length="215" mass="24522">MATPWILQSDEISNLSLEHARAILHALCQERKTKAKVLDLARKLKHHETLRQAQASAKPARPLAICVECREAFDPNTSGYLEVDDEGGFWADHDEDCHGKIDTDEMREEFPDGFRWDCCGQTGDAEGCHRGAHQSDQLVSKDGISANQYESDEEEDDDNEDEDENEEDEEDEAQEEKGEDPEVVIVEERQVVNKRKADDSFEVSVYAQNAKRDRW</sequence>
<protein>
    <submittedName>
        <fullName evidence="2">Uncharacterized protein</fullName>
    </submittedName>
</protein>
<dbReference type="Proteomes" id="UP000711996">
    <property type="component" value="Unassembled WGS sequence"/>
</dbReference>
<comment type="caution">
    <text evidence="2">The sequence shown here is derived from an EMBL/GenBank/DDBJ whole genome shotgun (WGS) entry which is preliminary data.</text>
</comment>
<dbReference type="AlphaFoldDB" id="A0A9P5EX49"/>
<dbReference type="PANTHER" id="PTHR38167:SF1">
    <property type="entry name" value="C2H2-TYPE DOMAIN-CONTAINING PROTEIN"/>
    <property type="match status" value="1"/>
</dbReference>
<dbReference type="EMBL" id="QPMT01000011">
    <property type="protein sequence ID" value="KAF4861170.1"/>
    <property type="molecule type" value="Genomic_DNA"/>
</dbReference>
<organism evidence="2 3">
    <name type="scientific">Colletotrichum siamense</name>
    <name type="common">Anthracnose fungus</name>
    <dbReference type="NCBI Taxonomy" id="690259"/>
    <lineage>
        <taxon>Eukaryota</taxon>
        <taxon>Fungi</taxon>
        <taxon>Dikarya</taxon>
        <taxon>Ascomycota</taxon>
        <taxon>Pezizomycotina</taxon>
        <taxon>Sordariomycetes</taxon>
        <taxon>Hypocreomycetidae</taxon>
        <taxon>Glomerellales</taxon>
        <taxon>Glomerellaceae</taxon>
        <taxon>Colletotrichum</taxon>
        <taxon>Colletotrichum gloeosporioides species complex</taxon>
    </lineage>
</organism>
<evidence type="ECO:0000313" key="3">
    <source>
        <dbReference type="Proteomes" id="UP000711996"/>
    </source>
</evidence>
<name>A0A9P5EX49_COLSI</name>
<evidence type="ECO:0000256" key="1">
    <source>
        <dbReference type="SAM" id="MobiDB-lite"/>
    </source>
</evidence>
<feature type="compositionally biased region" description="Acidic residues" evidence="1">
    <location>
        <begin position="150"/>
        <end position="182"/>
    </location>
</feature>
<feature type="compositionally biased region" description="Basic and acidic residues" evidence="1">
    <location>
        <begin position="186"/>
        <end position="199"/>
    </location>
</feature>